<sequence length="450" mass="50456">MSNDTAPLSALLERYRTVYEPGSAGDEQVRGLLRSGVTDLRADRLLEAALTDEELNDLIAYCGWNVWDMLGKRATEGESGLIPRQEYETIAGVEQYSSYPALFELITDAVGAEGVIEMGAVARREIGTKVNLLHAWCCCMPMLSGRGFGLGLDLIKPGDRREELARAFQFSRRLYRGMWGEDGQMFATGRSYNAPLLAGTEWLDRFHDERVELDDERKSFYTSFNATTQLLAFLLHMDCRLGLSDSGPYLMPDGRVLIVRDHFLHDPAYSWFEISSDLPHAVTQALYFSPPEGMTFTVNDLSTTFTDPPEYLPYLSAVAVYARDRWDTPVEQIRKLDEAELEKITKLSRTKTMELYKTFGSMSREELVDYGVQMYVVDMVLPFLRLAGVTERAVSELDLYGRSPLTRQAYDHLMDPATAAEVLPRVLIGGCGFVPATGEDPLSPALIPTV</sequence>
<dbReference type="OrthoDB" id="3568381at2"/>
<dbReference type="AlphaFoldDB" id="A0A543I924"/>
<name>A0A543I924_9ACTN</name>
<reference evidence="1 2" key="1">
    <citation type="submission" date="2019-06" db="EMBL/GenBank/DDBJ databases">
        <title>Sequencing the genomes of 1000 actinobacteria strains.</title>
        <authorList>
            <person name="Klenk H.-P."/>
        </authorList>
    </citation>
    <scope>NUCLEOTIDE SEQUENCE [LARGE SCALE GENOMIC DNA]</scope>
    <source>
        <strain evidence="1 2">DSM 45043</strain>
    </source>
</reference>
<protein>
    <submittedName>
        <fullName evidence="1">Uncharacterized protein</fullName>
    </submittedName>
</protein>
<dbReference type="Proteomes" id="UP000316706">
    <property type="component" value="Unassembled WGS sequence"/>
</dbReference>
<dbReference type="RefSeq" id="WP_141966135.1">
    <property type="nucleotide sequence ID" value="NZ_VFPO01000001.1"/>
</dbReference>
<evidence type="ECO:0000313" key="1">
    <source>
        <dbReference type="EMBL" id="TQM67079.1"/>
    </source>
</evidence>
<organism evidence="1 2">
    <name type="scientific">Actinomadura hallensis</name>
    <dbReference type="NCBI Taxonomy" id="337895"/>
    <lineage>
        <taxon>Bacteria</taxon>
        <taxon>Bacillati</taxon>
        <taxon>Actinomycetota</taxon>
        <taxon>Actinomycetes</taxon>
        <taxon>Streptosporangiales</taxon>
        <taxon>Thermomonosporaceae</taxon>
        <taxon>Actinomadura</taxon>
    </lineage>
</organism>
<comment type="caution">
    <text evidence="1">The sequence shown here is derived from an EMBL/GenBank/DDBJ whole genome shotgun (WGS) entry which is preliminary data.</text>
</comment>
<evidence type="ECO:0000313" key="2">
    <source>
        <dbReference type="Proteomes" id="UP000316706"/>
    </source>
</evidence>
<accession>A0A543I924</accession>
<dbReference type="EMBL" id="VFPO01000001">
    <property type="protein sequence ID" value="TQM67079.1"/>
    <property type="molecule type" value="Genomic_DNA"/>
</dbReference>
<gene>
    <name evidence="1" type="ORF">FHX41_0677</name>
</gene>
<keyword evidence="2" id="KW-1185">Reference proteome</keyword>
<proteinExistence type="predicted"/>